<dbReference type="SUPFAM" id="SSF88946">
    <property type="entry name" value="Sigma2 domain of RNA polymerase sigma factors"/>
    <property type="match status" value="1"/>
</dbReference>
<evidence type="ECO:0000256" key="3">
    <source>
        <dbReference type="ARBA" id="ARBA00023082"/>
    </source>
</evidence>
<evidence type="ECO:0000313" key="8">
    <source>
        <dbReference type="EMBL" id="QFG67722.1"/>
    </source>
</evidence>
<keyword evidence="5" id="KW-0804">Transcription</keyword>
<evidence type="ECO:0000259" key="7">
    <source>
        <dbReference type="Pfam" id="PF08281"/>
    </source>
</evidence>
<dbReference type="InterPro" id="IPR013249">
    <property type="entry name" value="RNA_pol_sigma70_r4_t2"/>
</dbReference>
<evidence type="ECO:0000256" key="4">
    <source>
        <dbReference type="ARBA" id="ARBA00023125"/>
    </source>
</evidence>
<dbReference type="NCBIfam" id="TIGR02937">
    <property type="entry name" value="sigma70-ECF"/>
    <property type="match status" value="1"/>
</dbReference>
<dbReference type="InterPro" id="IPR014325">
    <property type="entry name" value="RNA_pol_sigma-E_actinobac"/>
</dbReference>
<keyword evidence="2" id="KW-0805">Transcription regulation</keyword>
<dbReference type="InterPro" id="IPR013325">
    <property type="entry name" value="RNA_pol_sigma_r2"/>
</dbReference>
<keyword evidence="9" id="KW-1185">Reference proteome</keyword>
<gene>
    <name evidence="8" type="ORF">FY030_02365</name>
</gene>
<dbReference type="EMBL" id="CP044427">
    <property type="protein sequence ID" value="QFG67722.1"/>
    <property type="molecule type" value="Genomic_DNA"/>
</dbReference>
<dbReference type="Pfam" id="PF04542">
    <property type="entry name" value="Sigma70_r2"/>
    <property type="match status" value="1"/>
</dbReference>
<dbReference type="InterPro" id="IPR039425">
    <property type="entry name" value="RNA_pol_sigma-70-like"/>
</dbReference>
<dbReference type="InterPro" id="IPR036388">
    <property type="entry name" value="WH-like_DNA-bd_sf"/>
</dbReference>
<organism evidence="8 9">
    <name type="scientific">Ornithinimicrobium pratense</name>
    <dbReference type="NCBI Taxonomy" id="2593973"/>
    <lineage>
        <taxon>Bacteria</taxon>
        <taxon>Bacillati</taxon>
        <taxon>Actinomycetota</taxon>
        <taxon>Actinomycetes</taxon>
        <taxon>Micrococcales</taxon>
        <taxon>Ornithinimicrobiaceae</taxon>
        <taxon>Ornithinimicrobium</taxon>
    </lineage>
</organism>
<comment type="similarity">
    <text evidence="1">Belongs to the sigma-70 factor family. ECF subfamily.</text>
</comment>
<proteinExistence type="inferred from homology"/>
<dbReference type="GO" id="GO:0006352">
    <property type="term" value="P:DNA-templated transcription initiation"/>
    <property type="evidence" value="ECO:0007669"/>
    <property type="project" value="InterPro"/>
</dbReference>
<evidence type="ECO:0000259" key="6">
    <source>
        <dbReference type="Pfam" id="PF04542"/>
    </source>
</evidence>
<reference evidence="8 9" key="1">
    <citation type="submission" date="2019-09" db="EMBL/GenBank/DDBJ databases">
        <title>Serinicoccus pratensis sp. nov., isolated from meadow soil.</title>
        <authorList>
            <person name="Zhang W."/>
        </authorList>
    </citation>
    <scope>NUCLEOTIDE SEQUENCE [LARGE SCALE GENOMIC DNA]</scope>
    <source>
        <strain evidence="8 9">W204</strain>
    </source>
</reference>
<evidence type="ECO:0000256" key="5">
    <source>
        <dbReference type="ARBA" id="ARBA00023163"/>
    </source>
</evidence>
<protein>
    <submittedName>
        <fullName evidence="8">SigE family RNA polymerase sigma factor</fullName>
    </submittedName>
</protein>
<dbReference type="NCBIfam" id="TIGR02983">
    <property type="entry name" value="SigE-fam_strep"/>
    <property type="match status" value="1"/>
</dbReference>
<dbReference type="InterPro" id="IPR013324">
    <property type="entry name" value="RNA_pol_sigma_r3/r4-like"/>
</dbReference>
<dbReference type="GO" id="GO:0016987">
    <property type="term" value="F:sigma factor activity"/>
    <property type="evidence" value="ECO:0007669"/>
    <property type="project" value="UniProtKB-KW"/>
</dbReference>
<evidence type="ECO:0000313" key="9">
    <source>
        <dbReference type="Proteomes" id="UP000326546"/>
    </source>
</evidence>
<dbReference type="CDD" id="cd06171">
    <property type="entry name" value="Sigma70_r4"/>
    <property type="match status" value="1"/>
</dbReference>
<sequence>MASGFVRDNLPNLCRPCAVTGWRIGRTTDEERRVRSSDDVAYVEFIDASRATLLAYAWLLTGNGHAAEELVQETLVRVYVRWRRLREGQPLAYARRILSNLHTDNWRSRRREVLRDEVPETAYTSDPMTTDLVRALQRLSPRERECVVLRHYIDLSEKDTAATLGISVGSVKSYTSKGLTSLRPLLADTTVGERHV</sequence>
<dbReference type="OrthoDB" id="3692620at2"/>
<dbReference type="Proteomes" id="UP000326546">
    <property type="component" value="Chromosome"/>
</dbReference>
<accession>A0A5J6V3H2</accession>
<evidence type="ECO:0000256" key="1">
    <source>
        <dbReference type="ARBA" id="ARBA00010641"/>
    </source>
</evidence>
<dbReference type="Pfam" id="PF08281">
    <property type="entry name" value="Sigma70_r4_2"/>
    <property type="match status" value="1"/>
</dbReference>
<dbReference type="Gene3D" id="1.10.10.10">
    <property type="entry name" value="Winged helix-like DNA-binding domain superfamily/Winged helix DNA-binding domain"/>
    <property type="match status" value="1"/>
</dbReference>
<dbReference type="AlphaFoldDB" id="A0A5J6V3H2"/>
<dbReference type="KEGG" id="serw:FY030_02365"/>
<dbReference type="PANTHER" id="PTHR43133:SF50">
    <property type="entry name" value="ECF RNA POLYMERASE SIGMA FACTOR SIGM"/>
    <property type="match status" value="1"/>
</dbReference>
<dbReference type="InterPro" id="IPR014284">
    <property type="entry name" value="RNA_pol_sigma-70_dom"/>
</dbReference>
<keyword evidence="3" id="KW-0731">Sigma factor</keyword>
<feature type="domain" description="RNA polymerase sigma factor 70 region 4 type 2" evidence="7">
    <location>
        <begin position="132"/>
        <end position="181"/>
    </location>
</feature>
<name>A0A5J6V3H2_9MICO</name>
<dbReference type="Gene3D" id="1.10.1740.10">
    <property type="match status" value="1"/>
</dbReference>
<dbReference type="InterPro" id="IPR007627">
    <property type="entry name" value="RNA_pol_sigma70_r2"/>
</dbReference>
<dbReference type="SUPFAM" id="SSF88659">
    <property type="entry name" value="Sigma3 and sigma4 domains of RNA polymerase sigma factors"/>
    <property type="match status" value="1"/>
</dbReference>
<evidence type="ECO:0000256" key="2">
    <source>
        <dbReference type="ARBA" id="ARBA00023015"/>
    </source>
</evidence>
<keyword evidence="4" id="KW-0238">DNA-binding</keyword>
<dbReference type="GO" id="GO:0003677">
    <property type="term" value="F:DNA binding"/>
    <property type="evidence" value="ECO:0007669"/>
    <property type="project" value="UniProtKB-KW"/>
</dbReference>
<feature type="domain" description="RNA polymerase sigma-70 region 2" evidence="6">
    <location>
        <begin position="47"/>
        <end position="111"/>
    </location>
</feature>
<dbReference type="PANTHER" id="PTHR43133">
    <property type="entry name" value="RNA POLYMERASE ECF-TYPE SIGMA FACTO"/>
    <property type="match status" value="1"/>
</dbReference>